<evidence type="ECO:0000313" key="3">
    <source>
        <dbReference type="EMBL" id="MDR7071433.1"/>
    </source>
</evidence>
<keyword evidence="1" id="KW-0378">Hydrolase</keyword>
<evidence type="ECO:0000313" key="4">
    <source>
        <dbReference type="Proteomes" id="UP001258181"/>
    </source>
</evidence>
<dbReference type="PANTHER" id="PTHR43798">
    <property type="entry name" value="MONOACYLGLYCEROL LIPASE"/>
    <property type="match status" value="1"/>
</dbReference>
<dbReference type="RefSeq" id="WP_310256005.1">
    <property type="nucleotide sequence ID" value="NZ_JAVDWA010000001.1"/>
</dbReference>
<protein>
    <submittedName>
        <fullName evidence="3">Pimeloyl-ACP methyl ester carboxylesterase</fullName>
    </submittedName>
</protein>
<dbReference type="PANTHER" id="PTHR43798:SF31">
    <property type="entry name" value="AB HYDROLASE SUPERFAMILY PROTEIN YCLE"/>
    <property type="match status" value="1"/>
</dbReference>
<dbReference type="SUPFAM" id="SSF53474">
    <property type="entry name" value="alpha/beta-Hydrolases"/>
    <property type="match status" value="1"/>
</dbReference>
<dbReference type="Proteomes" id="UP001258181">
    <property type="component" value="Unassembled WGS sequence"/>
</dbReference>
<gene>
    <name evidence="3" type="ORF">J2X07_000408</name>
</gene>
<dbReference type="Pfam" id="PF00561">
    <property type="entry name" value="Abhydrolase_1"/>
    <property type="match status" value="1"/>
</dbReference>
<dbReference type="PRINTS" id="PR00111">
    <property type="entry name" value="ABHYDROLASE"/>
</dbReference>
<sequence>MKRYFLKYNNMHVHLTEWGETDKPVMLCLHGLGSTSFSFLDIAERIKDDFRIIALDAPGHGKTDAFETAEEYEIPQLADWLHGLIELMNIDRFYLLTHSWGSFLGLHYLVKYPEKVIDTLLIDGGYQTKRIWSESMEEEMDDYEKDFDEYIFDSWEAFCQSEKDSYLTWSPQIEIKVRDLGVEREGKVYWHAKGETARHIIRGMHLNETEDIYHLLPKDITLLVATLPEHLLTKRIDTAEVFKQTALAHVKLVDNSTHLLHWDRPDAVEYEIKSNWLTKIGG</sequence>
<evidence type="ECO:0000256" key="1">
    <source>
        <dbReference type="ARBA" id="ARBA00022801"/>
    </source>
</evidence>
<organism evidence="3 4">
    <name type="scientific">Fictibacillus barbaricus</name>
    <dbReference type="NCBI Taxonomy" id="182136"/>
    <lineage>
        <taxon>Bacteria</taxon>
        <taxon>Bacillati</taxon>
        <taxon>Bacillota</taxon>
        <taxon>Bacilli</taxon>
        <taxon>Bacillales</taxon>
        <taxon>Fictibacillaceae</taxon>
        <taxon>Fictibacillus</taxon>
    </lineage>
</organism>
<keyword evidence="4" id="KW-1185">Reference proteome</keyword>
<name>A0ABU1TW39_9BACL</name>
<dbReference type="InterPro" id="IPR000073">
    <property type="entry name" value="AB_hydrolase_1"/>
</dbReference>
<accession>A0ABU1TW39</accession>
<feature type="domain" description="AB hydrolase-1" evidence="2">
    <location>
        <begin position="24"/>
        <end position="154"/>
    </location>
</feature>
<dbReference type="InterPro" id="IPR050266">
    <property type="entry name" value="AB_hydrolase_sf"/>
</dbReference>
<comment type="caution">
    <text evidence="3">The sequence shown here is derived from an EMBL/GenBank/DDBJ whole genome shotgun (WGS) entry which is preliminary data.</text>
</comment>
<dbReference type="EMBL" id="JAVDWA010000001">
    <property type="protein sequence ID" value="MDR7071433.1"/>
    <property type="molecule type" value="Genomic_DNA"/>
</dbReference>
<evidence type="ECO:0000259" key="2">
    <source>
        <dbReference type="Pfam" id="PF00561"/>
    </source>
</evidence>
<dbReference type="InterPro" id="IPR029058">
    <property type="entry name" value="AB_hydrolase_fold"/>
</dbReference>
<dbReference type="Gene3D" id="3.40.50.1820">
    <property type="entry name" value="alpha/beta hydrolase"/>
    <property type="match status" value="1"/>
</dbReference>
<proteinExistence type="predicted"/>
<reference evidence="3 4" key="1">
    <citation type="submission" date="2023-07" db="EMBL/GenBank/DDBJ databases">
        <title>Sorghum-associated microbial communities from plants grown in Nebraska, USA.</title>
        <authorList>
            <person name="Schachtman D."/>
        </authorList>
    </citation>
    <scope>NUCLEOTIDE SEQUENCE [LARGE SCALE GENOMIC DNA]</scope>
    <source>
        <strain evidence="3 4">BE211</strain>
    </source>
</reference>